<dbReference type="STRING" id="52770.BSZ40_04105"/>
<dbReference type="Proteomes" id="UP000185612">
    <property type="component" value="Unassembled WGS sequence"/>
</dbReference>
<sequence>MPRRRSESMQKPPFPLVQALLGFSFILVLLSGLAWWHLGQAAAGDVEAWKTWDFLAVGANYSMPAWWGRFLRLGGGWFCWNAALGAKRMRWWWGLMTLVLLFSAVRSVEVDEVWINFGQTFFDLTEAEFYALRDLVVGALRVALPLLAGIGIVLRRWPQRLLLPIAMAMFLYFAGSLGLTTLLGEPGANLRAYSADTIVLLHVKELLDFTAVTLLLWVARSTVKWVWLNHNRQAVVPADDE</sequence>
<proteinExistence type="predicted"/>
<feature type="transmembrane region" description="Helical" evidence="1">
    <location>
        <begin position="91"/>
        <end position="108"/>
    </location>
</feature>
<dbReference type="RefSeq" id="WP_073823568.1">
    <property type="nucleotide sequence ID" value="NZ_MQVS01000003.1"/>
</dbReference>
<dbReference type="AlphaFoldDB" id="A0A1Q5PXE7"/>
<keyword evidence="1" id="KW-0472">Membrane</keyword>
<organism evidence="2 3">
    <name type="scientific">Buchananella hordeovulneris</name>
    <dbReference type="NCBI Taxonomy" id="52770"/>
    <lineage>
        <taxon>Bacteria</taxon>
        <taxon>Bacillati</taxon>
        <taxon>Actinomycetota</taxon>
        <taxon>Actinomycetes</taxon>
        <taxon>Actinomycetales</taxon>
        <taxon>Actinomycetaceae</taxon>
        <taxon>Buchananella</taxon>
    </lineage>
</organism>
<accession>A0A1Q5PXE7</accession>
<keyword evidence="1" id="KW-1133">Transmembrane helix</keyword>
<dbReference type="EMBL" id="MQVS01000003">
    <property type="protein sequence ID" value="OKL52095.1"/>
    <property type="molecule type" value="Genomic_DNA"/>
</dbReference>
<dbReference type="InParanoid" id="A0A1Q5PXE7"/>
<keyword evidence="1" id="KW-0812">Transmembrane</keyword>
<reference evidence="3" key="1">
    <citation type="submission" date="2016-12" db="EMBL/GenBank/DDBJ databases">
        <authorList>
            <person name="Meng X."/>
        </authorList>
    </citation>
    <scope>NUCLEOTIDE SEQUENCE [LARGE SCALE GENOMIC DNA]</scope>
    <source>
        <strain evidence="3">DSM 20732</strain>
    </source>
</reference>
<protein>
    <submittedName>
        <fullName evidence="2">Uncharacterized protein</fullName>
    </submittedName>
</protein>
<keyword evidence="3" id="KW-1185">Reference proteome</keyword>
<evidence type="ECO:0000313" key="3">
    <source>
        <dbReference type="Proteomes" id="UP000185612"/>
    </source>
</evidence>
<evidence type="ECO:0000256" key="1">
    <source>
        <dbReference type="SAM" id="Phobius"/>
    </source>
</evidence>
<gene>
    <name evidence="2" type="ORF">BSZ40_04105</name>
</gene>
<feature type="transmembrane region" description="Helical" evidence="1">
    <location>
        <begin position="135"/>
        <end position="154"/>
    </location>
</feature>
<evidence type="ECO:0000313" key="2">
    <source>
        <dbReference type="EMBL" id="OKL52095.1"/>
    </source>
</evidence>
<comment type="caution">
    <text evidence="2">The sequence shown here is derived from an EMBL/GenBank/DDBJ whole genome shotgun (WGS) entry which is preliminary data.</text>
</comment>
<feature type="transmembrane region" description="Helical" evidence="1">
    <location>
        <begin position="65"/>
        <end position="84"/>
    </location>
</feature>
<feature type="transmembrane region" description="Helical" evidence="1">
    <location>
        <begin position="199"/>
        <end position="219"/>
    </location>
</feature>
<name>A0A1Q5PXE7_9ACTO</name>
<feature type="transmembrane region" description="Helical" evidence="1">
    <location>
        <begin position="161"/>
        <end position="179"/>
    </location>
</feature>